<comment type="domain">
    <text evidence="11">The N-terminal domain is essential for RNAP assembly and basal transcription, whereas the C-terminal domain is involved in interaction with transcriptional regulators and with upstream promoter elements.</text>
</comment>
<dbReference type="Proteomes" id="UP000178710">
    <property type="component" value="Unassembled WGS sequence"/>
</dbReference>
<keyword evidence="7 11" id="KW-0804">Transcription</keyword>
<comment type="similarity">
    <text evidence="1 11">Belongs to the RNA polymerase alpha chain family.</text>
</comment>
<sequence>MIPLPTSPKVVQEEGNLGVYEIENLYPGYGLTIGNSLRRALLSSLEGAAVTSVKISGVGHEFTTIEGVLEDIVEIILNIKKLRFKMHGPGPYTASLSVKGERTVTAKDLKAPSQLEIVSPDLHIATITDKKTTLEMDLEISRGLGYQPVDQRSKDKVEIGTIALDAAFSPVRHVNYEVENMRIGDRTDYNRLRFHITTDGSIAPREALDEAVKILVDQFKALESDTALTGGIVAMAPSESAELVKSLDPAKIKISETDLSARTASALTDAGIKTLGALAKKTEAKLTDIEGLGEKGIEEIKNTLKDKGLSLKG</sequence>
<evidence type="ECO:0000256" key="7">
    <source>
        <dbReference type="ARBA" id="ARBA00023163"/>
    </source>
</evidence>
<dbReference type="InterPro" id="IPR011263">
    <property type="entry name" value="DNA-dir_RNA_pol_RpoA/D/Rpb3"/>
</dbReference>
<dbReference type="InterPro" id="IPR011262">
    <property type="entry name" value="DNA-dir_RNA_pol_insert"/>
</dbReference>
<dbReference type="NCBIfam" id="TIGR02027">
    <property type="entry name" value="rpoA"/>
    <property type="match status" value="1"/>
</dbReference>
<dbReference type="Pfam" id="PF01000">
    <property type="entry name" value="RNA_pol_A_bac"/>
    <property type="match status" value="1"/>
</dbReference>
<dbReference type="Gene3D" id="3.30.1360.10">
    <property type="entry name" value="RNA polymerase, RBP11-like subunit"/>
    <property type="match status" value="1"/>
</dbReference>
<dbReference type="GO" id="GO:0000428">
    <property type="term" value="C:DNA-directed RNA polymerase complex"/>
    <property type="evidence" value="ECO:0007669"/>
    <property type="project" value="UniProtKB-KW"/>
</dbReference>
<dbReference type="GO" id="GO:0046983">
    <property type="term" value="F:protein dimerization activity"/>
    <property type="evidence" value="ECO:0007669"/>
    <property type="project" value="InterPro"/>
</dbReference>
<protein>
    <recommendedName>
        <fullName evidence="3 11">DNA-directed RNA polymerase subunit alpha</fullName>
        <shortName evidence="11">RNAP subunit alpha</shortName>
        <ecNumber evidence="2 11">2.7.7.6</ecNumber>
    </recommendedName>
    <alternativeName>
        <fullName evidence="9 11">RNA polymerase subunit alpha</fullName>
    </alternativeName>
    <alternativeName>
        <fullName evidence="8 11">Transcriptase subunit alpha</fullName>
    </alternativeName>
</protein>
<dbReference type="CDD" id="cd06928">
    <property type="entry name" value="RNAP_alpha_NTD"/>
    <property type="match status" value="1"/>
</dbReference>
<evidence type="ECO:0000256" key="5">
    <source>
        <dbReference type="ARBA" id="ARBA00022679"/>
    </source>
</evidence>
<comment type="catalytic activity">
    <reaction evidence="10 11">
        <text>RNA(n) + a ribonucleoside 5'-triphosphate = RNA(n+1) + diphosphate</text>
        <dbReference type="Rhea" id="RHEA:21248"/>
        <dbReference type="Rhea" id="RHEA-COMP:14527"/>
        <dbReference type="Rhea" id="RHEA-COMP:17342"/>
        <dbReference type="ChEBI" id="CHEBI:33019"/>
        <dbReference type="ChEBI" id="CHEBI:61557"/>
        <dbReference type="ChEBI" id="CHEBI:140395"/>
        <dbReference type="EC" id="2.7.7.6"/>
    </reaction>
</comment>
<evidence type="ECO:0000256" key="11">
    <source>
        <dbReference type="HAMAP-Rule" id="MF_00059"/>
    </source>
</evidence>
<dbReference type="GO" id="GO:0003677">
    <property type="term" value="F:DNA binding"/>
    <property type="evidence" value="ECO:0007669"/>
    <property type="project" value="UniProtKB-UniRule"/>
</dbReference>
<keyword evidence="4 11" id="KW-0240">DNA-directed RNA polymerase</keyword>
<feature type="domain" description="DNA-directed RNA polymerase RpoA/D/Rpb3-type" evidence="12">
    <location>
        <begin position="17"/>
        <end position="225"/>
    </location>
</feature>
<evidence type="ECO:0000256" key="2">
    <source>
        <dbReference type="ARBA" id="ARBA00012418"/>
    </source>
</evidence>
<dbReference type="GO" id="GO:0006351">
    <property type="term" value="P:DNA-templated transcription"/>
    <property type="evidence" value="ECO:0007669"/>
    <property type="project" value="UniProtKB-UniRule"/>
</dbReference>
<organism evidence="13 14">
    <name type="scientific">Candidatus Sungbacteria bacterium RIFCSPHIGHO2_02_FULL_49_20</name>
    <dbReference type="NCBI Taxonomy" id="1802272"/>
    <lineage>
        <taxon>Bacteria</taxon>
        <taxon>Candidatus Sungiibacteriota</taxon>
    </lineage>
</organism>
<evidence type="ECO:0000256" key="6">
    <source>
        <dbReference type="ARBA" id="ARBA00022695"/>
    </source>
</evidence>
<comment type="subunit">
    <text evidence="11">Homodimer. The RNAP catalytic core consists of 2 alpha, 1 beta, 1 beta' and 1 omega subunit. When a sigma factor is associated with the core the holoenzyme is formed, which can initiate transcription.</text>
</comment>
<comment type="caution">
    <text evidence="13">The sequence shown here is derived from an EMBL/GenBank/DDBJ whole genome shotgun (WGS) entry which is preliminary data.</text>
</comment>
<dbReference type="InterPro" id="IPR036643">
    <property type="entry name" value="RNApol_insert_sf"/>
</dbReference>
<dbReference type="Gene3D" id="2.170.120.12">
    <property type="entry name" value="DNA-directed RNA polymerase, insert domain"/>
    <property type="match status" value="1"/>
</dbReference>
<dbReference type="Pfam" id="PF01193">
    <property type="entry name" value="RNA_pol_L"/>
    <property type="match status" value="1"/>
</dbReference>
<dbReference type="EC" id="2.7.7.6" evidence="2 11"/>
<keyword evidence="5 11" id="KW-0808">Transferase</keyword>
<dbReference type="AlphaFoldDB" id="A0A1G2KRJ9"/>
<dbReference type="Gene3D" id="1.10.150.20">
    <property type="entry name" value="5' to 3' exonuclease, C-terminal subdomain"/>
    <property type="match status" value="1"/>
</dbReference>
<evidence type="ECO:0000259" key="12">
    <source>
        <dbReference type="SMART" id="SM00662"/>
    </source>
</evidence>
<name>A0A1G2KRJ9_9BACT</name>
<gene>
    <name evidence="11" type="primary">rpoA</name>
    <name evidence="13" type="ORF">A3C12_02200</name>
</gene>
<dbReference type="NCBIfam" id="NF003519">
    <property type="entry name" value="PRK05182.2-5"/>
    <property type="match status" value="1"/>
</dbReference>
<evidence type="ECO:0000256" key="10">
    <source>
        <dbReference type="ARBA" id="ARBA00048552"/>
    </source>
</evidence>
<dbReference type="InterPro" id="IPR011773">
    <property type="entry name" value="DNA-dir_RpoA"/>
</dbReference>
<evidence type="ECO:0000313" key="13">
    <source>
        <dbReference type="EMBL" id="OHA02046.1"/>
    </source>
</evidence>
<dbReference type="HAMAP" id="MF_00059">
    <property type="entry name" value="RNApol_bact_RpoA"/>
    <property type="match status" value="1"/>
</dbReference>
<dbReference type="EMBL" id="MHQK01000012">
    <property type="protein sequence ID" value="OHA02046.1"/>
    <property type="molecule type" value="Genomic_DNA"/>
</dbReference>
<feature type="region of interest" description="Alpha C-terminal domain (alpha-CTD)" evidence="11">
    <location>
        <begin position="247"/>
        <end position="313"/>
    </location>
</feature>
<dbReference type="GO" id="GO:0003899">
    <property type="term" value="F:DNA-directed RNA polymerase activity"/>
    <property type="evidence" value="ECO:0007669"/>
    <property type="project" value="UniProtKB-UniRule"/>
</dbReference>
<reference evidence="13 14" key="1">
    <citation type="journal article" date="2016" name="Nat. Commun.">
        <title>Thousands of microbial genomes shed light on interconnected biogeochemical processes in an aquifer system.</title>
        <authorList>
            <person name="Anantharaman K."/>
            <person name="Brown C.T."/>
            <person name="Hug L.A."/>
            <person name="Sharon I."/>
            <person name="Castelle C.J."/>
            <person name="Probst A.J."/>
            <person name="Thomas B.C."/>
            <person name="Singh A."/>
            <person name="Wilkins M.J."/>
            <person name="Karaoz U."/>
            <person name="Brodie E.L."/>
            <person name="Williams K.H."/>
            <person name="Hubbard S.S."/>
            <person name="Banfield J.F."/>
        </authorList>
    </citation>
    <scope>NUCLEOTIDE SEQUENCE [LARGE SCALE GENOMIC DNA]</scope>
</reference>
<dbReference type="SMART" id="SM00662">
    <property type="entry name" value="RPOLD"/>
    <property type="match status" value="1"/>
</dbReference>
<evidence type="ECO:0000256" key="8">
    <source>
        <dbReference type="ARBA" id="ARBA00032524"/>
    </source>
</evidence>
<dbReference type="InterPro" id="IPR036603">
    <property type="entry name" value="RBP11-like"/>
</dbReference>
<dbReference type="SUPFAM" id="SSF55257">
    <property type="entry name" value="RBP11-like subunits of RNA polymerase"/>
    <property type="match status" value="1"/>
</dbReference>
<evidence type="ECO:0000256" key="1">
    <source>
        <dbReference type="ARBA" id="ARBA00007123"/>
    </source>
</evidence>
<dbReference type="InterPro" id="IPR011260">
    <property type="entry name" value="RNAP_asu_C"/>
</dbReference>
<dbReference type="SUPFAM" id="SSF56553">
    <property type="entry name" value="Insert subdomain of RNA polymerase alpha subunit"/>
    <property type="match status" value="1"/>
</dbReference>
<evidence type="ECO:0000256" key="4">
    <source>
        <dbReference type="ARBA" id="ARBA00022478"/>
    </source>
</evidence>
<dbReference type="SUPFAM" id="SSF47789">
    <property type="entry name" value="C-terminal domain of RNA polymerase alpha subunit"/>
    <property type="match status" value="1"/>
</dbReference>
<evidence type="ECO:0000256" key="3">
    <source>
        <dbReference type="ARBA" id="ARBA00015972"/>
    </source>
</evidence>
<accession>A0A1G2KRJ9</accession>
<evidence type="ECO:0000256" key="9">
    <source>
        <dbReference type="ARBA" id="ARBA00033070"/>
    </source>
</evidence>
<comment type="function">
    <text evidence="11">DNA-dependent RNA polymerase catalyzes the transcription of DNA into RNA using the four ribonucleoside triphosphates as substrates.</text>
</comment>
<dbReference type="FunFam" id="2.170.120.12:FF:000001">
    <property type="entry name" value="DNA-directed RNA polymerase subunit alpha"/>
    <property type="match status" value="1"/>
</dbReference>
<proteinExistence type="inferred from homology"/>
<keyword evidence="6 11" id="KW-0548">Nucleotidyltransferase</keyword>
<dbReference type="Pfam" id="PF03118">
    <property type="entry name" value="RNA_pol_A_CTD"/>
    <property type="match status" value="1"/>
</dbReference>
<evidence type="ECO:0000313" key="14">
    <source>
        <dbReference type="Proteomes" id="UP000178710"/>
    </source>
</evidence>
<dbReference type="GO" id="GO:0005737">
    <property type="term" value="C:cytoplasm"/>
    <property type="evidence" value="ECO:0007669"/>
    <property type="project" value="UniProtKB-ARBA"/>
</dbReference>
<feature type="region of interest" description="Alpha N-terminal domain (alpha-NTD)" evidence="11">
    <location>
        <begin position="1"/>
        <end position="223"/>
    </location>
</feature>